<sequence>MDQVVLILIPPSLPNGITSSSSNLRCGSETINIRFIDPSAMCSILELVQDRGLRGTPVQLSAAVCMEVSRVEASVLPV</sequence>
<protein>
    <submittedName>
        <fullName evidence="1">Uncharacterized protein</fullName>
    </submittedName>
</protein>
<geneLocation type="mitochondrion" evidence="1"/>
<proteinExistence type="predicted"/>
<reference evidence="1" key="1">
    <citation type="journal article" date="2015" name="Genome Biol. Evol.">
        <title>Organellar Genomes of White Spruce (Picea glauca): Assembly and Annotation.</title>
        <authorList>
            <person name="Jackman S.D."/>
            <person name="Warren R.L."/>
            <person name="Gibb E.A."/>
            <person name="Vandervalk B.P."/>
            <person name="Mohamadi H."/>
            <person name="Chu J."/>
            <person name="Raymond A."/>
            <person name="Pleasance S."/>
            <person name="Coope R."/>
            <person name="Wildung M.R."/>
            <person name="Ritland C.E."/>
            <person name="Bousquet J."/>
            <person name="Jones S.J."/>
            <person name="Bohlmann J."/>
            <person name="Birol I."/>
        </authorList>
    </citation>
    <scope>NUCLEOTIDE SEQUENCE [LARGE SCALE GENOMIC DNA]</scope>
    <source>
        <tissue evidence="1">Flushing bud</tissue>
    </source>
</reference>
<name>A0A101LYM3_PICGL</name>
<dbReference type="AlphaFoldDB" id="A0A101LYM3"/>
<evidence type="ECO:0000313" key="1">
    <source>
        <dbReference type="EMBL" id="KUM47774.1"/>
    </source>
</evidence>
<gene>
    <name evidence="1" type="ORF">ABT39_MTgene4768</name>
</gene>
<dbReference type="EMBL" id="LKAM01000006">
    <property type="protein sequence ID" value="KUM47774.1"/>
    <property type="molecule type" value="Genomic_DNA"/>
</dbReference>
<accession>A0A101LYM3</accession>
<comment type="caution">
    <text evidence="1">The sequence shown here is derived from an EMBL/GenBank/DDBJ whole genome shotgun (WGS) entry which is preliminary data.</text>
</comment>
<organism evidence="1">
    <name type="scientific">Picea glauca</name>
    <name type="common">White spruce</name>
    <name type="synonym">Pinus glauca</name>
    <dbReference type="NCBI Taxonomy" id="3330"/>
    <lineage>
        <taxon>Eukaryota</taxon>
        <taxon>Viridiplantae</taxon>
        <taxon>Streptophyta</taxon>
        <taxon>Embryophyta</taxon>
        <taxon>Tracheophyta</taxon>
        <taxon>Spermatophyta</taxon>
        <taxon>Pinopsida</taxon>
        <taxon>Pinidae</taxon>
        <taxon>Conifers I</taxon>
        <taxon>Pinales</taxon>
        <taxon>Pinaceae</taxon>
        <taxon>Picea</taxon>
    </lineage>
</organism>
<keyword evidence="1" id="KW-0496">Mitochondrion</keyword>